<evidence type="ECO:0000313" key="2">
    <source>
        <dbReference type="EMBL" id="KTC71529.1"/>
    </source>
</evidence>
<feature type="compositionally biased region" description="Basic and acidic residues" evidence="1">
    <location>
        <begin position="255"/>
        <end position="264"/>
    </location>
</feature>
<reference evidence="2 4" key="1">
    <citation type="submission" date="2015-11" db="EMBL/GenBank/DDBJ databases">
        <title>Genomic analysis of 38 Legionella species identifies large and diverse effector repertoires.</title>
        <authorList>
            <person name="Burstein D."/>
            <person name="Amaro F."/>
            <person name="Zusman T."/>
            <person name="Lifshitz Z."/>
            <person name="Cohen O."/>
            <person name="Gilbert J.A."/>
            <person name="Pupko T."/>
            <person name="Shuman H.A."/>
            <person name="Segal G."/>
        </authorList>
    </citation>
    <scope>NUCLEOTIDE SEQUENCE [LARGE SCALE GENOMIC DNA]</scope>
    <source>
        <strain evidence="2 4">CDC#1407-AL-14</strain>
    </source>
</reference>
<dbReference type="EMBL" id="UGNW01000001">
    <property type="protein sequence ID" value="STX30863.1"/>
    <property type="molecule type" value="Genomic_DNA"/>
</dbReference>
<evidence type="ECO:0000313" key="5">
    <source>
        <dbReference type="Proteomes" id="UP000255066"/>
    </source>
</evidence>
<dbReference type="RefSeq" id="WP_058523738.1">
    <property type="nucleotide sequence ID" value="NZ_CAAAHV010000019.1"/>
</dbReference>
<dbReference type="Proteomes" id="UP000054735">
    <property type="component" value="Unassembled WGS sequence"/>
</dbReference>
<keyword evidence="4" id="KW-1185">Reference proteome</keyword>
<dbReference type="Proteomes" id="UP000255066">
    <property type="component" value="Unassembled WGS sequence"/>
</dbReference>
<dbReference type="EMBL" id="LNXT01000021">
    <property type="protein sequence ID" value="KTC71529.1"/>
    <property type="molecule type" value="Genomic_DNA"/>
</dbReference>
<evidence type="ECO:0000256" key="1">
    <source>
        <dbReference type="SAM" id="MobiDB-lite"/>
    </source>
</evidence>
<feature type="region of interest" description="Disordered" evidence="1">
    <location>
        <begin position="255"/>
        <end position="276"/>
    </location>
</feature>
<sequence>MFIRPVYVSNQWLQDNTKRRLALPQVETKERGASILTTGALFFTLPYVFESVNRFDRLTSAAESEIIVGTGKNGQFKTPIIEEESLDEPRTMLGLCTDEKSDTNRGVLFTTLEAAHAFSERYKSLDDYFNSKLHKQAPSEEGLNYLLLSENTLAIFRNELKTSKQKSLAMGEYHLTAAGSFNQLTSPDGSRWVMVALKKGVDAKATFPKSHFIHNLLLEKSDQKAFGKLDLPPEMKNEKSSSSSCLPFWGRKAKKVEAPARQQEDENNSLTEMRAV</sequence>
<proteinExistence type="predicted"/>
<evidence type="ECO:0000313" key="4">
    <source>
        <dbReference type="Proteomes" id="UP000054735"/>
    </source>
</evidence>
<name>A0A378I764_9GAMM</name>
<organism evidence="3 5">
    <name type="scientific">Legionella birminghamensis</name>
    <dbReference type="NCBI Taxonomy" id="28083"/>
    <lineage>
        <taxon>Bacteria</taxon>
        <taxon>Pseudomonadati</taxon>
        <taxon>Pseudomonadota</taxon>
        <taxon>Gammaproteobacteria</taxon>
        <taxon>Legionellales</taxon>
        <taxon>Legionellaceae</taxon>
        <taxon>Legionella</taxon>
    </lineage>
</organism>
<reference evidence="3 5" key="2">
    <citation type="submission" date="2018-06" db="EMBL/GenBank/DDBJ databases">
        <authorList>
            <consortium name="Pathogen Informatics"/>
            <person name="Doyle S."/>
        </authorList>
    </citation>
    <scope>NUCLEOTIDE SEQUENCE [LARGE SCALE GENOMIC DNA]</scope>
    <source>
        <strain evidence="3 5">NCTC12437</strain>
    </source>
</reference>
<dbReference type="AlphaFoldDB" id="A0A378I764"/>
<protein>
    <submittedName>
        <fullName evidence="3">Uncharacterized protein</fullName>
    </submittedName>
</protein>
<evidence type="ECO:0000313" key="3">
    <source>
        <dbReference type="EMBL" id="STX30863.1"/>
    </source>
</evidence>
<dbReference type="OrthoDB" id="9930903at2"/>
<gene>
    <name evidence="2" type="ORF">Lbir_1681</name>
    <name evidence="3" type="ORF">NCTC12437_00630</name>
</gene>
<accession>A0A378I764</accession>